<dbReference type="Proteomes" id="UP000254701">
    <property type="component" value="Unassembled WGS sequence"/>
</dbReference>
<protein>
    <recommendedName>
        <fullName evidence="4">Cytochrome c domain-containing protein</fullName>
    </recommendedName>
</protein>
<proteinExistence type="predicted"/>
<evidence type="ECO:0000256" key="1">
    <source>
        <dbReference type="SAM" id="SignalP"/>
    </source>
</evidence>
<dbReference type="EMBL" id="UFSM01000001">
    <property type="protein sequence ID" value="SUU91379.1"/>
    <property type="molecule type" value="Genomic_DNA"/>
</dbReference>
<reference evidence="2 3" key="1">
    <citation type="submission" date="2018-06" db="EMBL/GenBank/DDBJ databases">
        <authorList>
            <consortium name="Pathogen Informatics"/>
            <person name="Doyle S."/>
        </authorList>
    </citation>
    <scope>NUCLEOTIDE SEQUENCE [LARGE SCALE GENOMIC DNA]</scope>
    <source>
        <strain evidence="2 3">NCTC10684</strain>
    </source>
</reference>
<gene>
    <name evidence="2" type="ORF">NCTC10684_04643</name>
</gene>
<feature type="signal peptide" evidence="1">
    <location>
        <begin position="1"/>
        <end position="26"/>
    </location>
</feature>
<evidence type="ECO:0000313" key="3">
    <source>
        <dbReference type="Proteomes" id="UP000254701"/>
    </source>
</evidence>
<sequence>MKLRFLFALFSASAGLFIGFQQAANAACVVPSYNQKRGIPPGFTEAQGFKGRFDFPASTSEPLPTFLSIDFTQDWRAYIQAVLDYSLEGNIAVDFDVANNNVRNWYHALWMHPGNSGREFLHGLTKERATDPEQLAEGVTKSFDTWAVGFYNALGATTFAKVWSDLCSPRIDDIYFPIGTTSFKLLFTTATAADIPYLAGAPEWDGDIGRAPNRIGKLRLYQIDIAVRDPRSLQTGWVFGTFVYQGSEPGTDPWKKLVPVGLSWGNDRFVPPPGQLRQNVLNETLEGKIYGWAARKELGWGGRVNGPADNQISSCVSCHGSAQYPRSDDFGNLPRQPAMPIDYQRRLLEYFRDVFAGGAFDGEARYFGTQTAVLARPLDYSLQLQAGIERMCATVTAREAPFNDDTVPTPPVCPAPPAIVAGGPESMSAGPALADRDDTIDALLEPIR</sequence>
<evidence type="ECO:0000313" key="2">
    <source>
        <dbReference type="EMBL" id="SUU91379.1"/>
    </source>
</evidence>
<evidence type="ECO:0008006" key="4">
    <source>
        <dbReference type="Google" id="ProtNLM"/>
    </source>
</evidence>
<dbReference type="AlphaFoldDB" id="A0A380WQZ7"/>
<dbReference type="RefSeq" id="WP_131922223.1">
    <property type="nucleotide sequence ID" value="NZ_BAAAVY010000037.1"/>
</dbReference>
<accession>A0A380WQZ7</accession>
<keyword evidence="1" id="KW-0732">Signal</keyword>
<name>A0A380WQZ7_AMIAI</name>
<feature type="chain" id="PRO_5016954282" description="Cytochrome c domain-containing protein" evidence="1">
    <location>
        <begin position="27"/>
        <end position="448"/>
    </location>
</feature>
<organism evidence="2 3">
    <name type="scientific">Aminobacter aminovorans</name>
    <name type="common">Chelatobacter heintzii</name>
    <dbReference type="NCBI Taxonomy" id="83263"/>
    <lineage>
        <taxon>Bacteria</taxon>
        <taxon>Pseudomonadati</taxon>
        <taxon>Pseudomonadota</taxon>
        <taxon>Alphaproteobacteria</taxon>
        <taxon>Hyphomicrobiales</taxon>
        <taxon>Phyllobacteriaceae</taxon>
        <taxon>Aminobacter</taxon>
    </lineage>
</organism>
<dbReference type="OrthoDB" id="8830878at2"/>